<gene>
    <name evidence="1" type="ORF">FPE01S_02_08250</name>
</gene>
<dbReference type="EMBL" id="BBWV01000002">
    <property type="protein sequence ID" value="GAO43719.1"/>
    <property type="molecule type" value="Genomic_DNA"/>
</dbReference>
<comment type="caution">
    <text evidence="1">The sequence shown here is derived from an EMBL/GenBank/DDBJ whole genome shotgun (WGS) entry which is preliminary data.</text>
</comment>
<evidence type="ECO:0000313" key="2">
    <source>
        <dbReference type="Proteomes" id="UP000033121"/>
    </source>
</evidence>
<dbReference type="AlphaFoldDB" id="A0A0E9N1J1"/>
<sequence>MLLITTAVFAQHFGGNPPAIRWQAIELKKTSIIFPQGFDSTGSRVATLLQRIDNLQDSSIGDHRRKLSLILQPLTTVSNGYVALAPFRSEFMLTSPANPFSQGSITWTDQLALHEYRHVEQYSNFNRGLAKVFSILLGQQGQAFANALTVPDWFFEGDAVYQETFLSRQGRGRLPNFYEGYRAIWEAGTHYRYMKLRNGSLVDFVPGHYDLGYQLVAYGRNRYGNNFWKPVTQDAAAMKGLFYPLQRAVRKSTGRSFPEFADSALNKSRSILVAHEAGQRDKQPVVNEENPFTTEAGELLFLKSSYKRVAAFYLRKDGKEEKIRTKDRGLDNYFSYAGGLLVYAAYRPDARWGWKDYSELQLLDIHSGKQKRITRNTRYFSPALSPSSDSIVAVYNDPGAANALDLLDAAGRLLRRLPNTGNYVYAHPAFAGDKIVVAVRNASAQMNLLAIDLHTGVETLLFHWANTVIGYPRFREGSIYFTASTGGVDRIFSCTTDGKGLQQWDNTIADSSRLGQYQPDFHKGALTWMQFSANGQKIIRVPAGSLRPKPVPETALSVSDPLQVAALVSSWNDLSAPGQDTGFAAHRYRKTTRLFQFHSWLPYYEEPEFSFSVMSQNPLNTFQSALSFVYNRNEGYKQFGFSGTYAGWFPWLQAGVNYTIDRRGIFQQREIFWNETELSLGVGVPLNLSRGRSIRNLSGSVKLVYDKTYFHEPEKSQIGNPDYYYLDEEVRFTNQSLQAVQQFNPPFAQTLRLHYRHAIKLFDSEQLLATTNLYFPGLFPNHSIVLNGAGQFRDSTSGIRFTDEMPFARGYNDVNYYRSLKWGVNYALPLFYPDAGLFQIVYLLRVRANVFYDHAYAKDVQLLQSADYQQFRSTGIELLIDSKWWNQLPVSFGIRYSRLLDPDRNGYTGSNRFEFILPVNLIPAGVNSKTPVVQ</sequence>
<dbReference type="Proteomes" id="UP000033121">
    <property type="component" value="Unassembled WGS sequence"/>
</dbReference>
<name>A0A0E9N1J1_9BACT</name>
<proteinExistence type="predicted"/>
<dbReference type="Gene3D" id="2.120.10.30">
    <property type="entry name" value="TolB, C-terminal domain"/>
    <property type="match status" value="1"/>
</dbReference>
<dbReference type="SUPFAM" id="SSF69304">
    <property type="entry name" value="Tricorn protease N-terminal domain"/>
    <property type="match status" value="1"/>
</dbReference>
<reference evidence="1 2" key="1">
    <citation type="submission" date="2015-04" db="EMBL/GenBank/DDBJ databases">
        <title>Whole genome shotgun sequence of Flavihumibacter petaseus NBRC 106054.</title>
        <authorList>
            <person name="Miyazawa S."/>
            <person name="Hosoyama A."/>
            <person name="Hashimoto M."/>
            <person name="Noguchi M."/>
            <person name="Tsuchikane K."/>
            <person name="Ohji S."/>
            <person name="Yamazoe A."/>
            <person name="Ichikawa N."/>
            <person name="Kimura A."/>
            <person name="Fujita N."/>
        </authorList>
    </citation>
    <scope>NUCLEOTIDE SEQUENCE [LARGE SCALE GENOMIC DNA]</scope>
    <source>
        <strain evidence="1 2">NBRC 106054</strain>
    </source>
</reference>
<dbReference type="STRING" id="1220578.FPE01S_02_08250"/>
<keyword evidence="2" id="KW-1185">Reference proteome</keyword>
<organism evidence="1 2">
    <name type="scientific">Flavihumibacter petaseus NBRC 106054</name>
    <dbReference type="NCBI Taxonomy" id="1220578"/>
    <lineage>
        <taxon>Bacteria</taxon>
        <taxon>Pseudomonadati</taxon>
        <taxon>Bacteroidota</taxon>
        <taxon>Chitinophagia</taxon>
        <taxon>Chitinophagales</taxon>
        <taxon>Chitinophagaceae</taxon>
        <taxon>Flavihumibacter</taxon>
    </lineage>
</organism>
<protein>
    <submittedName>
        <fullName evidence="1">Uncharacterized protein</fullName>
    </submittedName>
</protein>
<dbReference type="InterPro" id="IPR011042">
    <property type="entry name" value="6-blade_b-propeller_TolB-like"/>
</dbReference>
<accession>A0A0E9N1J1</accession>
<evidence type="ECO:0000313" key="1">
    <source>
        <dbReference type="EMBL" id="GAO43719.1"/>
    </source>
</evidence>